<reference evidence="3 4" key="1">
    <citation type="submission" date="2019-11" db="EMBL/GenBank/DDBJ databases">
        <title>Whole-genome sequence of a Rhodoblastus acidophilus DSM 142.</title>
        <authorList>
            <person name="Kyndt J.A."/>
            <person name="Meyer T.E."/>
        </authorList>
    </citation>
    <scope>NUCLEOTIDE SEQUENCE [LARGE SCALE GENOMIC DNA]</scope>
    <source>
        <strain evidence="3 4">DSM 142</strain>
    </source>
</reference>
<dbReference type="InterPro" id="IPR045594">
    <property type="entry name" value="DUF6460"/>
</dbReference>
<dbReference type="RefSeq" id="WP_155444587.1">
    <property type="nucleotide sequence ID" value="NZ_JAOQNR010000002.1"/>
</dbReference>
<feature type="transmembrane region" description="Helical" evidence="1">
    <location>
        <begin position="34"/>
        <end position="52"/>
    </location>
</feature>
<evidence type="ECO:0000313" key="3">
    <source>
        <dbReference type="EMBL" id="MTV29916.1"/>
    </source>
</evidence>
<sequence length="108" mass="12060">MTDERHPFAPRPADLEATRASGLERFLGGSPAVVLARLIFLSLLVGFFLVWLDIRPMEVLWGVRHVFERLWAAGFDAVREVGTYVAAGAALVVPVWLILRLFSMKPRG</sequence>
<comment type="caution">
    <text evidence="3">The sequence shown here is derived from an EMBL/GenBank/DDBJ whole genome shotgun (WGS) entry which is preliminary data.</text>
</comment>
<gene>
    <name evidence="3" type="ORF">GJ654_02790</name>
</gene>
<dbReference type="EMBL" id="WNKS01000002">
    <property type="protein sequence ID" value="MTV29916.1"/>
    <property type="molecule type" value="Genomic_DNA"/>
</dbReference>
<keyword evidence="1" id="KW-1133">Transmembrane helix</keyword>
<organism evidence="3 4">
    <name type="scientific">Rhodoblastus acidophilus</name>
    <name type="common">Rhodopseudomonas acidophila</name>
    <dbReference type="NCBI Taxonomy" id="1074"/>
    <lineage>
        <taxon>Bacteria</taxon>
        <taxon>Pseudomonadati</taxon>
        <taxon>Pseudomonadota</taxon>
        <taxon>Alphaproteobacteria</taxon>
        <taxon>Hyphomicrobiales</taxon>
        <taxon>Rhodoblastaceae</taxon>
        <taxon>Rhodoblastus</taxon>
    </lineage>
</organism>
<proteinExistence type="predicted"/>
<dbReference type="Proteomes" id="UP000439113">
    <property type="component" value="Unassembled WGS sequence"/>
</dbReference>
<name>A0A6N8DJ93_RHOAC</name>
<evidence type="ECO:0000259" key="2">
    <source>
        <dbReference type="Pfam" id="PF20061"/>
    </source>
</evidence>
<dbReference type="OrthoDB" id="8480887at2"/>
<feature type="transmembrane region" description="Helical" evidence="1">
    <location>
        <begin position="81"/>
        <end position="102"/>
    </location>
</feature>
<evidence type="ECO:0000256" key="1">
    <source>
        <dbReference type="SAM" id="Phobius"/>
    </source>
</evidence>
<dbReference type="Pfam" id="PF20061">
    <property type="entry name" value="DUF6460"/>
    <property type="match status" value="1"/>
</dbReference>
<keyword evidence="1" id="KW-0472">Membrane</keyword>
<keyword evidence="1" id="KW-0812">Transmembrane</keyword>
<dbReference type="AlphaFoldDB" id="A0A6N8DJ93"/>
<evidence type="ECO:0000313" key="4">
    <source>
        <dbReference type="Proteomes" id="UP000439113"/>
    </source>
</evidence>
<accession>A0A6N8DJ93</accession>
<feature type="domain" description="DUF6460" evidence="2">
    <location>
        <begin position="70"/>
        <end position="104"/>
    </location>
</feature>
<protein>
    <recommendedName>
        <fullName evidence="2">DUF6460 domain-containing protein</fullName>
    </recommendedName>
</protein>